<feature type="compositionally biased region" description="Polar residues" evidence="1">
    <location>
        <begin position="26"/>
        <end position="38"/>
    </location>
</feature>
<evidence type="ECO:0000256" key="1">
    <source>
        <dbReference type="SAM" id="MobiDB-lite"/>
    </source>
</evidence>
<dbReference type="EMBL" id="JAOPGA020001109">
    <property type="protein sequence ID" value="KAL0485142.1"/>
    <property type="molecule type" value="Genomic_DNA"/>
</dbReference>
<feature type="non-terminal residue" evidence="2">
    <location>
        <position position="369"/>
    </location>
</feature>
<dbReference type="PANTHER" id="PTHR35381:SF1">
    <property type="entry name" value="EF-HAND DOMAIN-CONTAINING PROTEIN"/>
    <property type="match status" value="1"/>
</dbReference>
<name>A0AAW2Z7E7_9EUKA</name>
<sequence length="369" mass="43463">MHHLPTIVDHYDKLYLEAERRRIKQEQNANKINENATFKPNIHHSTSSSNHSSAVNKTRNSTRTLDAEDSEEFFNRLVYSKKESDRHLEQLRLQANSNVDPETGRELFKPCIGKHPSHNIEREKPIYFHLYQQGTEIEEDRDRLTFQHEQDIIKQASMHHTSSNSEKIVELSKQRKISQLFNYFDQDNDGYIHLIKDVDMSFLEPELVKDLHEVFSQFDQNQLLSYNQFMSAMLHHIESTKFQGAKITLLNSFSKKRAEYMKRKMILHNQISAEQLTEEQARDAILNLVDDQCTFQPSLNRHSESLVNQQQDRKRALQQSGGIYHVLLREREKWKVKLDILKSEVESEKIKECTFKPVLVSKKNNTSIM</sequence>
<feature type="region of interest" description="Disordered" evidence="1">
    <location>
        <begin position="26"/>
        <end position="66"/>
    </location>
</feature>
<evidence type="ECO:0000313" key="3">
    <source>
        <dbReference type="Proteomes" id="UP001431209"/>
    </source>
</evidence>
<accession>A0AAW2Z7E7</accession>
<organism evidence="2 3">
    <name type="scientific">Acrasis kona</name>
    <dbReference type="NCBI Taxonomy" id="1008807"/>
    <lineage>
        <taxon>Eukaryota</taxon>
        <taxon>Discoba</taxon>
        <taxon>Heterolobosea</taxon>
        <taxon>Tetramitia</taxon>
        <taxon>Eutetramitia</taxon>
        <taxon>Acrasidae</taxon>
        <taxon>Acrasis</taxon>
    </lineage>
</organism>
<dbReference type="PANTHER" id="PTHR35381">
    <property type="entry name" value="EF-HAND DOMAIN-CONTAINING PROTEIN"/>
    <property type="match status" value="1"/>
</dbReference>
<comment type="caution">
    <text evidence="2">The sequence shown here is derived from an EMBL/GenBank/DDBJ whole genome shotgun (WGS) entry which is preliminary data.</text>
</comment>
<keyword evidence="3" id="KW-1185">Reference proteome</keyword>
<dbReference type="Gene3D" id="1.10.238.10">
    <property type="entry name" value="EF-hand"/>
    <property type="match status" value="1"/>
</dbReference>
<evidence type="ECO:0000313" key="2">
    <source>
        <dbReference type="EMBL" id="KAL0485142.1"/>
    </source>
</evidence>
<feature type="compositionally biased region" description="Low complexity" evidence="1">
    <location>
        <begin position="43"/>
        <end position="53"/>
    </location>
</feature>
<dbReference type="Proteomes" id="UP001431209">
    <property type="component" value="Unassembled WGS sequence"/>
</dbReference>
<gene>
    <name evidence="2" type="ORF">AKO1_004337</name>
</gene>
<dbReference type="InterPro" id="IPR011992">
    <property type="entry name" value="EF-hand-dom_pair"/>
</dbReference>
<reference evidence="2 3" key="1">
    <citation type="submission" date="2024-03" db="EMBL/GenBank/DDBJ databases">
        <title>The Acrasis kona genome and developmental transcriptomes reveal deep origins of eukaryotic multicellular pathways.</title>
        <authorList>
            <person name="Sheikh S."/>
            <person name="Fu C.-J."/>
            <person name="Brown M.W."/>
            <person name="Baldauf S.L."/>
        </authorList>
    </citation>
    <scope>NUCLEOTIDE SEQUENCE [LARGE SCALE GENOMIC DNA]</scope>
    <source>
        <strain evidence="2 3">ATCC MYA-3509</strain>
    </source>
</reference>
<feature type="compositionally biased region" description="Polar residues" evidence="1">
    <location>
        <begin position="54"/>
        <end position="64"/>
    </location>
</feature>
<dbReference type="SUPFAM" id="SSF47473">
    <property type="entry name" value="EF-hand"/>
    <property type="match status" value="1"/>
</dbReference>
<dbReference type="AlphaFoldDB" id="A0AAW2Z7E7"/>
<evidence type="ECO:0008006" key="4">
    <source>
        <dbReference type="Google" id="ProtNLM"/>
    </source>
</evidence>
<proteinExistence type="predicted"/>
<protein>
    <recommendedName>
        <fullName evidence="4">EF-hand domain-containing protein</fullName>
    </recommendedName>
</protein>